<organism evidence="3 4">
    <name type="scientific">Stentor coeruleus</name>
    <dbReference type="NCBI Taxonomy" id="5963"/>
    <lineage>
        <taxon>Eukaryota</taxon>
        <taxon>Sar</taxon>
        <taxon>Alveolata</taxon>
        <taxon>Ciliophora</taxon>
        <taxon>Postciliodesmatophora</taxon>
        <taxon>Heterotrichea</taxon>
        <taxon>Heterotrichida</taxon>
        <taxon>Stentoridae</taxon>
        <taxon>Stentor</taxon>
    </lineage>
</organism>
<dbReference type="GO" id="GO:0005634">
    <property type="term" value="C:nucleus"/>
    <property type="evidence" value="ECO:0007669"/>
    <property type="project" value="TreeGrafter"/>
</dbReference>
<dbReference type="AlphaFoldDB" id="A0A1R2CWE0"/>
<dbReference type="EMBL" id="MPUH01000044">
    <property type="protein sequence ID" value="OMJ93327.1"/>
    <property type="molecule type" value="Genomic_DNA"/>
</dbReference>
<feature type="compositionally biased region" description="Acidic residues" evidence="1">
    <location>
        <begin position="1055"/>
        <end position="1064"/>
    </location>
</feature>
<dbReference type="PANTHER" id="PTHR11199:SF0">
    <property type="entry name" value="LD34181P-RELATED"/>
    <property type="match status" value="1"/>
</dbReference>
<feature type="region of interest" description="Disordered" evidence="1">
    <location>
        <begin position="1027"/>
        <end position="1064"/>
    </location>
</feature>
<dbReference type="GO" id="GO:0007062">
    <property type="term" value="P:sister chromatid cohesion"/>
    <property type="evidence" value="ECO:0007669"/>
    <property type="project" value="UniProtKB-ARBA"/>
</dbReference>
<dbReference type="Pfam" id="PF21581">
    <property type="entry name" value="SCD"/>
    <property type="match status" value="1"/>
</dbReference>
<dbReference type="GO" id="GO:0003682">
    <property type="term" value="F:chromatin binding"/>
    <property type="evidence" value="ECO:0007669"/>
    <property type="project" value="TreeGrafter"/>
</dbReference>
<sequence length="1175" mass="134202">MSRYQRRPRLYTNHTGPVNLKNLFELIRDEKMVVEHLASNWVILYRDNDSEAYINLIIFLLESMGQEKNLINSHDLESLDMEAVLEKIMKKAKDAEEYPIVSKTKQFKSFYLNFQHFWIYLATESGETLYDESFLTFITNWLSSFTFINYKCIRHTSTLALLSLAQALVDILAKETSDLVRIQTFIRTEMNNSDTQRLHHLQTQEKEISAKEKILNRELENIFNEVLKFRCMDIVLEIRSICLQGLHYMTEKFAEKFLNEDTLKVLSFCLYDKSSEVRLKAMTFIQNIFVDGNIGRLQSFFESNRSRIVEMSHDIDTKVCVIAITVATRLAKASLLSKDEESIVSCLIWAENEEIRNSACNFLLQAVFKDKLPLDHGYGVSMSIDQGRSFDSERAIMKLVNFHKEFEETDMCRIEIVVQTLWNKTSIVKSWEAMCELLKRGERSNTTSLEDTDRRIIIYMLISGLKFIHATSDKKQKHVMVALTSTLLTQLPSLLVFYSNEIETLKELIKIPMYLDLSALSAKDLKDPFVSLLGILMDLLGKINSTEIIFKATQSLAKLAREPHSLQKDAKTEIVKLACDVCQGLKKTLNKFTLEGEETDLDKWLLRAESLISVYDILDDIANDTFADLTGIISQYLSNSLTNIKVATHVVGILYFYHLWDLNKITKHPEGLEKYSEARNSIIEFFTAVVAKPDCDDNLKYVTFKYLCETLMVVSSQAAFGSPLHYEVSKDIWTTIEEFMLSMPIRKVKPILPVPAKAFYKLGAKDEPIKEDADEVSQTISLLVGRIVSFCPTITTSHLPSSFLASFGTCSLKSINSIVKQVIVYYKTKESQQSGVFSDQSLYFSIVLESLIKAMGSGTDEEISKMKELSKKFANVMGNGPMRPKQADRFLGFIVDGISFAFSDKDNFQILDGLNVFLQKNYLSPNQMKELYDRVSKDADTIESKIKQHHEGDIQVIMFPIKQFLYCVGRLVGVMRQPPVLPSEKTKKQISKRREELYKKPEEPQGKAPAVKKVVGIKKSAFSIIDEYKSSENPETNGQNSDEDSRGQNSNSENSDMEQDFSQEEDIEIPFKKPINEDKIEPPIIKSIKKSALNIVKSPESSLKVVAEKKTIKTQAENESAKPAIKKSSIRIEKIAVLQESLDQASDDERADVYLTKGIREDLEPLKKTLMVKKY</sequence>
<reference evidence="3 4" key="1">
    <citation type="submission" date="2016-11" db="EMBL/GenBank/DDBJ databases">
        <title>The macronuclear genome of Stentor coeruleus: a giant cell with tiny introns.</title>
        <authorList>
            <person name="Slabodnick M."/>
            <person name="Ruby J.G."/>
            <person name="Reiff S.B."/>
            <person name="Swart E.C."/>
            <person name="Gosai S."/>
            <person name="Prabakaran S."/>
            <person name="Witkowska E."/>
            <person name="Larue G.E."/>
            <person name="Fisher S."/>
            <person name="Freeman R.M."/>
            <person name="Gunawardena J."/>
            <person name="Chu W."/>
            <person name="Stover N.A."/>
            <person name="Gregory B.D."/>
            <person name="Nowacki M."/>
            <person name="Derisi J."/>
            <person name="Roy S.W."/>
            <person name="Marshall W.F."/>
            <person name="Sood P."/>
        </authorList>
    </citation>
    <scope>NUCLEOTIDE SEQUENCE [LARGE SCALE GENOMIC DNA]</scope>
    <source>
        <strain evidence="3">WM001</strain>
    </source>
</reference>
<feature type="region of interest" description="Disordered" evidence="1">
    <location>
        <begin position="982"/>
        <end position="1011"/>
    </location>
</feature>
<dbReference type="InterPro" id="IPR013721">
    <property type="entry name" value="STAG"/>
</dbReference>
<dbReference type="InterPro" id="IPR039662">
    <property type="entry name" value="Cohesin_Scc3/SA"/>
</dbReference>
<dbReference type="Pfam" id="PF08514">
    <property type="entry name" value="STAG"/>
    <property type="match status" value="1"/>
</dbReference>
<dbReference type="OrthoDB" id="498590at2759"/>
<proteinExistence type="predicted"/>
<dbReference type="InterPro" id="IPR056396">
    <property type="entry name" value="HEAT_SCC3-SA"/>
</dbReference>
<gene>
    <name evidence="3" type="ORF">SteCoe_3679</name>
</gene>
<dbReference type="Proteomes" id="UP000187209">
    <property type="component" value="Unassembled WGS sequence"/>
</dbReference>
<keyword evidence="4" id="KW-1185">Reference proteome</keyword>
<feature type="domain" description="SCD" evidence="2">
    <location>
        <begin position="227"/>
        <end position="311"/>
    </location>
</feature>
<dbReference type="InterPro" id="IPR016024">
    <property type="entry name" value="ARM-type_fold"/>
</dbReference>
<evidence type="ECO:0000256" key="1">
    <source>
        <dbReference type="SAM" id="MobiDB-lite"/>
    </source>
</evidence>
<dbReference type="GO" id="GO:0008278">
    <property type="term" value="C:cohesin complex"/>
    <property type="evidence" value="ECO:0007669"/>
    <property type="project" value="TreeGrafter"/>
</dbReference>
<dbReference type="PANTHER" id="PTHR11199">
    <property type="entry name" value="STROMAL ANTIGEN"/>
    <property type="match status" value="1"/>
</dbReference>
<feature type="compositionally biased region" description="Basic and acidic residues" evidence="1">
    <location>
        <begin position="984"/>
        <end position="1005"/>
    </location>
</feature>
<protein>
    <recommendedName>
        <fullName evidence="2">SCD domain-containing protein</fullName>
    </recommendedName>
</protein>
<dbReference type="GO" id="GO:0000785">
    <property type="term" value="C:chromatin"/>
    <property type="evidence" value="ECO:0007669"/>
    <property type="project" value="TreeGrafter"/>
</dbReference>
<dbReference type="InterPro" id="IPR020839">
    <property type="entry name" value="SCD"/>
</dbReference>
<evidence type="ECO:0000313" key="3">
    <source>
        <dbReference type="EMBL" id="OMJ93327.1"/>
    </source>
</evidence>
<accession>A0A1R2CWE0</accession>
<dbReference type="PROSITE" id="PS51425">
    <property type="entry name" value="SCD"/>
    <property type="match status" value="1"/>
</dbReference>
<comment type="caution">
    <text evidence="3">The sequence shown here is derived from an EMBL/GenBank/DDBJ whole genome shotgun (WGS) entry which is preliminary data.</text>
</comment>
<evidence type="ECO:0000259" key="2">
    <source>
        <dbReference type="PROSITE" id="PS51425"/>
    </source>
</evidence>
<dbReference type="Pfam" id="PF24571">
    <property type="entry name" value="HEAT_SCC3-SA"/>
    <property type="match status" value="1"/>
</dbReference>
<dbReference type="SUPFAM" id="SSF48371">
    <property type="entry name" value="ARM repeat"/>
    <property type="match status" value="1"/>
</dbReference>
<evidence type="ECO:0000313" key="4">
    <source>
        <dbReference type="Proteomes" id="UP000187209"/>
    </source>
</evidence>
<name>A0A1R2CWE0_9CILI</name>